<dbReference type="FunFam" id="3.30.565.10:FF:000006">
    <property type="entry name" value="Sensor histidine kinase WalK"/>
    <property type="match status" value="1"/>
</dbReference>
<dbReference type="InterPro" id="IPR013656">
    <property type="entry name" value="PAS_4"/>
</dbReference>
<feature type="domain" description="PAC" evidence="13">
    <location>
        <begin position="985"/>
        <end position="1037"/>
    </location>
</feature>
<dbReference type="Pfam" id="PF00989">
    <property type="entry name" value="PAS"/>
    <property type="match status" value="1"/>
</dbReference>
<dbReference type="PANTHER" id="PTHR43304:SF1">
    <property type="entry name" value="PAC DOMAIN-CONTAINING PROTEIN"/>
    <property type="match status" value="1"/>
</dbReference>
<dbReference type="Pfam" id="PF00512">
    <property type="entry name" value="HisKA"/>
    <property type="match status" value="1"/>
</dbReference>
<sequence length="1522" mass="175076">MSEPEKSSVFKNPLLYGFLAFFLVLIITQFIAFQKYQLHQKTERQEIEQRVATLKVDLQNVLSQSFYATQTLSFIVGQYGVPKNFDSVAQLLLNSNKSIDALELVNSDGVITHVYPLEGNEVLGLNILNDPDNKFGAKTTLEKGDYYTAGPIYLRQGGSGIIGRRPLYKEGEFNGFVAAVVRLTTVVDEIQIDTIKEAPFAYQLVKINPDNSEETFYASQDINKNEAISVPLIASQGEWKLYVFSNNNSSYSTSILFSVLGFLLSLVCGILSWFLMRQPAKLNKLVDEKTALLKSSQDRYRLLIEEASDCIILSDFSGNVLDINPYGVQMFGYTKEQLLTKNLKDLVSAEDSIQLPSRFFKLKEGNTIRSERNFIKKDGTPFYGEVSAKKLNENAVLGIIRDITERKELELIAEENLAKFSKAYNNRFVGMVIKDHNNRFVDANSYFLNLTGYTLEEVRGKTISELGLMNFEEALKKNPNLNVFTNSNQVDKIEVEFTAKNGKKLHLVTSIEPYEYLGTKFSLRTYIDQTEAYNANLATLQSEKKYKQFTERISDAFVAFDNEWNFVDINAKAAKIVGMDVNEMLGKNVWDEYPDFKNTEAYAMFKGAMARQVYTYFEQYHPKTDRWIENHIYPSTNGLSIYFRDITHRKKEDQEKQKLISVIENSPGFIGLATIDGKPIFLNDAGKKLIDLPCDFDIKNATIHDFFAEEYKDVITNEHLPTIMKKGLWTGEVPLKNLKSKKTIPLEFSGFIIKDKTTNEPIGIGSIGFDLTERKKSQKEILELQGKMNAAIRIGKIGYWDFDVKTETFICSPLMYTIYDIAPDNVLTIPFLETIIHPDDVEKHRQNVRDLIIEKSTHAFTYRIIVTDGSIKHLMVEVEVIRDPENMAVNFRGTVIDITKEKEADFEIIELKDKMDIAMRIGKIGYWDYDFFTKILYWSPRLFEIYDVDPGTEITLSFVETLIHPDDLEKHSEIVYNISEDIDNYSMSYRIIHRDGTIKYLLAEMEVVRNKEKSPLKYRGTIVDITKQKEAENEILSLQSKMNAAVRIGKFGYWHWEMDTNVVEWSKEMYEIHEIDPSVVMTPELVRETIYSEDVGLMEAKIAQKKDQGNSTPSFYRIQLKDKSFKYFLAYSELVYNENNEPITYRGTAMDITKSVLAEEALKESQEKFSKAFQTNLIGMLMLDSSRRVIEANEMAYTILNTTKSKLIGKTMLENRDIIVNENERERLWKKLNIEGEIVNEEYKIELECGTKKTLLLSMTPLYLNGKRSYLVNIFDDSKRREAERNLENQYFELQKTNSELDSFVYSASHELRAPLSSVLGLIHLIQMEEIDPKLFQHMNMMEKSIERLDSFIKDIIEYSRNKHVQVKLESINFTNLIEQSLESFWYLENTSKINIEISVDEIIEFVSDSKRISILLNNFISNAIKYHDVNKVSPSIWISVKTTKKEAIIEIKDNGVGMAKDQLEKIFKMFYRVSSKVMGSGIGLYIVKEVIVKLNGKIEVKSKLGEGSTFTLKIPNESSRL</sequence>
<comment type="catalytic activity">
    <reaction evidence="1">
        <text>ATP + protein L-histidine = ADP + protein N-phospho-L-histidine.</text>
        <dbReference type="EC" id="2.7.13.3"/>
    </reaction>
</comment>
<evidence type="ECO:0000259" key="11">
    <source>
        <dbReference type="PROSITE" id="PS50109"/>
    </source>
</evidence>
<feature type="domain" description="PAS" evidence="12">
    <location>
        <begin position="1165"/>
        <end position="1213"/>
    </location>
</feature>
<dbReference type="GO" id="GO:0000155">
    <property type="term" value="F:phosphorelay sensor kinase activity"/>
    <property type="evidence" value="ECO:0007669"/>
    <property type="project" value="InterPro"/>
</dbReference>
<evidence type="ECO:0000313" key="15">
    <source>
        <dbReference type="EMBL" id="SFR57525.1"/>
    </source>
</evidence>
<keyword evidence="6 10" id="KW-0812">Transmembrane</keyword>
<protein>
    <recommendedName>
        <fullName evidence="3">histidine kinase</fullName>
        <ecNumber evidence="3">2.7.13.3</ecNumber>
    </recommendedName>
</protein>
<dbReference type="SUPFAM" id="SSF55874">
    <property type="entry name" value="ATPase domain of HSP90 chaperone/DNA topoisomerase II/histidine kinase"/>
    <property type="match status" value="1"/>
</dbReference>
<keyword evidence="7" id="KW-0418">Kinase</keyword>
<dbReference type="InterPro" id="IPR013655">
    <property type="entry name" value="PAS_fold_3"/>
</dbReference>
<dbReference type="NCBIfam" id="TIGR00229">
    <property type="entry name" value="sensory_box"/>
    <property type="match status" value="6"/>
</dbReference>
<evidence type="ECO:0000256" key="2">
    <source>
        <dbReference type="ARBA" id="ARBA00004370"/>
    </source>
</evidence>
<dbReference type="GO" id="GO:0016020">
    <property type="term" value="C:membrane"/>
    <property type="evidence" value="ECO:0007669"/>
    <property type="project" value="UniProtKB-SubCell"/>
</dbReference>
<feature type="domain" description="PAS" evidence="12">
    <location>
        <begin position="296"/>
        <end position="351"/>
    </location>
</feature>
<feature type="domain" description="PAS" evidence="12">
    <location>
        <begin position="416"/>
        <end position="466"/>
    </location>
</feature>
<accession>A0A1I6HSV7</accession>
<dbReference type="GO" id="GO:0006355">
    <property type="term" value="P:regulation of DNA-templated transcription"/>
    <property type="evidence" value="ECO:0007669"/>
    <property type="project" value="InterPro"/>
</dbReference>
<dbReference type="PROSITE" id="PS50113">
    <property type="entry name" value="PAC"/>
    <property type="match status" value="3"/>
</dbReference>
<dbReference type="InterPro" id="IPR004358">
    <property type="entry name" value="Sig_transdc_His_kin-like_C"/>
</dbReference>
<dbReference type="EMBL" id="FOYX01000001">
    <property type="protein sequence ID" value="SFR57525.1"/>
    <property type="molecule type" value="Genomic_DNA"/>
</dbReference>
<evidence type="ECO:0000259" key="14">
    <source>
        <dbReference type="PROSITE" id="PS50839"/>
    </source>
</evidence>
<dbReference type="InterPro" id="IPR052162">
    <property type="entry name" value="Sensor_kinase/Photoreceptor"/>
</dbReference>
<dbReference type="InterPro" id="IPR035965">
    <property type="entry name" value="PAS-like_dom_sf"/>
</dbReference>
<dbReference type="InterPro" id="IPR003661">
    <property type="entry name" value="HisK_dim/P_dom"/>
</dbReference>
<dbReference type="Pfam" id="PF08447">
    <property type="entry name" value="PAS_3"/>
    <property type="match status" value="2"/>
</dbReference>
<dbReference type="InterPro" id="IPR005467">
    <property type="entry name" value="His_kinase_dom"/>
</dbReference>
<dbReference type="InterPro" id="IPR000700">
    <property type="entry name" value="PAS-assoc_C"/>
</dbReference>
<dbReference type="InterPro" id="IPR001610">
    <property type="entry name" value="PAC"/>
</dbReference>
<name>A0A1I6HSV7_9FLAO</name>
<dbReference type="InterPro" id="IPR013767">
    <property type="entry name" value="PAS_fold"/>
</dbReference>
<dbReference type="SMART" id="SM00388">
    <property type="entry name" value="HisKA"/>
    <property type="match status" value="1"/>
</dbReference>
<evidence type="ECO:0000256" key="10">
    <source>
        <dbReference type="SAM" id="Phobius"/>
    </source>
</evidence>
<evidence type="ECO:0000256" key="6">
    <source>
        <dbReference type="ARBA" id="ARBA00022692"/>
    </source>
</evidence>
<keyword evidence="4" id="KW-0597">Phosphoprotein</keyword>
<gene>
    <name evidence="15" type="ORF">SAMN04488010_0718</name>
</gene>
<dbReference type="PANTHER" id="PTHR43304">
    <property type="entry name" value="PHYTOCHROME-LIKE PROTEIN CPH1"/>
    <property type="match status" value="1"/>
</dbReference>
<dbReference type="Pfam" id="PF02518">
    <property type="entry name" value="HATPase_c"/>
    <property type="match status" value="1"/>
</dbReference>
<feature type="transmembrane region" description="Helical" evidence="10">
    <location>
        <begin position="14"/>
        <end position="33"/>
    </location>
</feature>
<dbReference type="SUPFAM" id="SSF47384">
    <property type="entry name" value="Homodimeric domain of signal transducing histidine kinase"/>
    <property type="match status" value="1"/>
</dbReference>
<evidence type="ECO:0000256" key="1">
    <source>
        <dbReference type="ARBA" id="ARBA00000085"/>
    </source>
</evidence>
<dbReference type="Pfam" id="PF13426">
    <property type="entry name" value="PAS_9"/>
    <property type="match status" value="2"/>
</dbReference>
<comment type="subcellular location">
    <subcellularLocation>
        <location evidence="2">Membrane</location>
    </subcellularLocation>
</comment>
<organism evidence="15 16">
    <name type="scientific">Maribacter stanieri</name>
    <dbReference type="NCBI Taxonomy" id="440514"/>
    <lineage>
        <taxon>Bacteria</taxon>
        <taxon>Pseudomonadati</taxon>
        <taxon>Bacteroidota</taxon>
        <taxon>Flavobacteriia</taxon>
        <taxon>Flavobacteriales</taxon>
        <taxon>Flavobacteriaceae</taxon>
        <taxon>Maribacter</taxon>
    </lineage>
</organism>
<dbReference type="SMART" id="SM00091">
    <property type="entry name" value="PAS"/>
    <property type="match status" value="7"/>
</dbReference>
<dbReference type="Gene3D" id="1.10.287.130">
    <property type="match status" value="1"/>
</dbReference>
<dbReference type="Gene3D" id="2.10.70.100">
    <property type="match status" value="2"/>
</dbReference>
<dbReference type="SMART" id="SM00086">
    <property type="entry name" value="PAC"/>
    <property type="match status" value="6"/>
</dbReference>
<dbReference type="CDD" id="cd00082">
    <property type="entry name" value="HisKA"/>
    <property type="match status" value="1"/>
</dbReference>
<dbReference type="STRING" id="440514.SAMN04488010_0718"/>
<proteinExistence type="predicted"/>
<keyword evidence="9 10" id="KW-0472">Membrane</keyword>
<dbReference type="Pfam" id="PF03924">
    <property type="entry name" value="CHASE"/>
    <property type="match status" value="1"/>
</dbReference>
<dbReference type="CDD" id="cd00075">
    <property type="entry name" value="HATPase"/>
    <property type="match status" value="1"/>
</dbReference>
<dbReference type="PRINTS" id="PR00344">
    <property type="entry name" value="BCTRLSENSOR"/>
</dbReference>
<evidence type="ECO:0000256" key="4">
    <source>
        <dbReference type="ARBA" id="ARBA00022553"/>
    </source>
</evidence>
<dbReference type="SMART" id="SM00387">
    <property type="entry name" value="HATPase_c"/>
    <property type="match status" value="1"/>
</dbReference>
<evidence type="ECO:0000313" key="16">
    <source>
        <dbReference type="Proteomes" id="UP000199462"/>
    </source>
</evidence>
<evidence type="ECO:0000256" key="3">
    <source>
        <dbReference type="ARBA" id="ARBA00012438"/>
    </source>
</evidence>
<feature type="domain" description="PAC" evidence="13">
    <location>
        <begin position="858"/>
        <end position="910"/>
    </location>
</feature>
<evidence type="ECO:0000256" key="5">
    <source>
        <dbReference type="ARBA" id="ARBA00022679"/>
    </source>
</evidence>
<evidence type="ECO:0000259" key="13">
    <source>
        <dbReference type="PROSITE" id="PS50113"/>
    </source>
</evidence>
<feature type="domain" description="Histidine kinase" evidence="11">
    <location>
        <begin position="1307"/>
        <end position="1519"/>
    </location>
</feature>
<feature type="domain" description="PAS" evidence="12">
    <location>
        <begin position="542"/>
        <end position="588"/>
    </location>
</feature>
<dbReference type="CDD" id="cd00130">
    <property type="entry name" value="PAS"/>
    <property type="match status" value="6"/>
</dbReference>
<dbReference type="InterPro" id="IPR036097">
    <property type="entry name" value="HisK_dim/P_sf"/>
</dbReference>
<dbReference type="PROSITE" id="PS50109">
    <property type="entry name" value="HIS_KIN"/>
    <property type="match status" value="1"/>
</dbReference>
<keyword evidence="8 10" id="KW-1133">Transmembrane helix</keyword>
<feature type="transmembrane region" description="Helical" evidence="10">
    <location>
        <begin position="255"/>
        <end position="276"/>
    </location>
</feature>
<dbReference type="Gene3D" id="3.30.450.350">
    <property type="entry name" value="CHASE domain"/>
    <property type="match status" value="1"/>
</dbReference>
<dbReference type="SMART" id="SM01079">
    <property type="entry name" value="CHASE"/>
    <property type="match status" value="1"/>
</dbReference>
<dbReference type="Proteomes" id="UP000199462">
    <property type="component" value="Unassembled WGS sequence"/>
</dbReference>
<dbReference type="Gene3D" id="3.30.565.10">
    <property type="entry name" value="Histidine kinase-like ATPase, C-terminal domain"/>
    <property type="match status" value="1"/>
</dbReference>
<dbReference type="InterPro" id="IPR000014">
    <property type="entry name" value="PAS"/>
</dbReference>
<evidence type="ECO:0000259" key="12">
    <source>
        <dbReference type="PROSITE" id="PS50112"/>
    </source>
</evidence>
<keyword evidence="5" id="KW-0808">Transferase</keyword>
<feature type="domain" description="CHASE" evidence="14">
    <location>
        <begin position="110"/>
        <end position="242"/>
    </location>
</feature>
<reference evidence="16" key="1">
    <citation type="submission" date="2016-10" db="EMBL/GenBank/DDBJ databases">
        <authorList>
            <person name="Varghese N."/>
            <person name="Submissions S."/>
        </authorList>
    </citation>
    <scope>NUCLEOTIDE SEQUENCE [LARGE SCALE GENOMIC DNA]</scope>
    <source>
        <strain evidence="16">DSM 19891</strain>
    </source>
</reference>
<dbReference type="InterPro" id="IPR003594">
    <property type="entry name" value="HATPase_dom"/>
</dbReference>
<dbReference type="InterPro" id="IPR036890">
    <property type="entry name" value="HATPase_C_sf"/>
</dbReference>
<evidence type="ECO:0000256" key="9">
    <source>
        <dbReference type="ARBA" id="ARBA00023136"/>
    </source>
</evidence>
<dbReference type="SUPFAM" id="SSF55785">
    <property type="entry name" value="PYP-like sensor domain (PAS domain)"/>
    <property type="match status" value="8"/>
</dbReference>
<feature type="domain" description="PAC" evidence="13">
    <location>
        <begin position="1112"/>
        <end position="1164"/>
    </location>
</feature>
<dbReference type="EC" id="2.7.13.3" evidence="3"/>
<evidence type="ECO:0000256" key="8">
    <source>
        <dbReference type="ARBA" id="ARBA00022989"/>
    </source>
</evidence>
<dbReference type="Pfam" id="PF08448">
    <property type="entry name" value="PAS_4"/>
    <property type="match status" value="1"/>
</dbReference>
<evidence type="ECO:0000256" key="7">
    <source>
        <dbReference type="ARBA" id="ARBA00022777"/>
    </source>
</evidence>
<dbReference type="Gene3D" id="3.30.450.20">
    <property type="entry name" value="PAS domain"/>
    <property type="match status" value="8"/>
</dbReference>
<keyword evidence="16" id="KW-1185">Reference proteome</keyword>
<dbReference type="PROSITE" id="PS50112">
    <property type="entry name" value="PAS"/>
    <property type="match status" value="4"/>
</dbReference>
<dbReference type="InterPro" id="IPR006189">
    <property type="entry name" value="CHASE_dom"/>
</dbReference>
<dbReference type="PROSITE" id="PS50839">
    <property type="entry name" value="CHASE"/>
    <property type="match status" value="1"/>
</dbReference>
<dbReference type="InterPro" id="IPR042240">
    <property type="entry name" value="CHASE_sf"/>
</dbReference>